<evidence type="ECO:0000313" key="4">
    <source>
        <dbReference type="EMBL" id="CAB4193100.1"/>
    </source>
</evidence>
<organism evidence="4">
    <name type="scientific">uncultured Caudovirales phage</name>
    <dbReference type="NCBI Taxonomy" id="2100421"/>
    <lineage>
        <taxon>Viruses</taxon>
        <taxon>Duplodnaviria</taxon>
        <taxon>Heunggongvirae</taxon>
        <taxon>Uroviricota</taxon>
        <taxon>Caudoviricetes</taxon>
        <taxon>Peduoviridae</taxon>
        <taxon>Maltschvirus</taxon>
        <taxon>Maltschvirus maltsch</taxon>
    </lineage>
</organism>
<evidence type="ECO:0000256" key="1">
    <source>
        <dbReference type="SAM" id="MobiDB-lite"/>
    </source>
</evidence>
<dbReference type="EMBL" id="LR797194">
    <property type="protein sequence ID" value="CAB4193100.1"/>
    <property type="molecule type" value="Genomic_DNA"/>
</dbReference>
<name>A0A6J5R6H0_9CAUD</name>
<protein>
    <submittedName>
        <fullName evidence="4">Uncharacterized protein</fullName>
    </submittedName>
</protein>
<gene>
    <name evidence="3" type="ORF">UFOVP1123_127</name>
    <name evidence="4" type="ORF">UFOVP1239_23</name>
    <name evidence="5" type="ORF">UFOVP1484_131</name>
    <name evidence="6" type="ORF">UFOVP1577_137</name>
    <name evidence="2" type="ORF">UFOVP961_57</name>
</gene>
<reference evidence="4" key="1">
    <citation type="submission" date="2020-05" db="EMBL/GenBank/DDBJ databases">
        <authorList>
            <person name="Chiriac C."/>
            <person name="Salcher M."/>
            <person name="Ghai R."/>
            <person name="Kavagutti S V."/>
        </authorList>
    </citation>
    <scope>NUCLEOTIDE SEQUENCE</scope>
</reference>
<proteinExistence type="predicted"/>
<evidence type="ECO:0000313" key="6">
    <source>
        <dbReference type="EMBL" id="CAB5230846.1"/>
    </source>
</evidence>
<sequence>MPCMKCANGKWKYGEHGKCVFDTLEACKAAAAAIHIQEPKKEVMAKPKPVKPVNGDVVEAGAGTYRRPPPAPKPSPMPKPKKTV</sequence>
<dbReference type="EMBL" id="LR798422">
    <property type="protein sequence ID" value="CAB5230846.1"/>
    <property type="molecule type" value="Genomic_DNA"/>
</dbReference>
<dbReference type="EMBL" id="LR797435">
    <property type="protein sequence ID" value="CAB4216220.1"/>
    <property type="molecule type" value="Genomic_DNA"/>
</dbReference>
<evidence type="ECO:0000313" key="5">
    <source>
        <dbReference type="EMBL" id="CAB4216220.1"/>
    </source>
</evidence>
<dbReference type="EMBL" id="LR796912">
    <property type="protein sequence ID" value="CAB4174538.1"/>
    <property type="molecule type" value="Genomic_DNA"/>
</dbReference>
<evidence type="ECO:0000313" key="2">
    <source>
        <dbReference type="EMBL" id="CAB4174538.1"/>
    </source>
</evidence>
<dbReference type="EMBL" id="LR797079">
    <property type="protein sequence ID" value="CAB4185710.1"/>
    <property type="molecule type" value="Genomic_DNA"/>
</dbReference>
<feature type="region of interest" description="Disordered" evidence="1">
    <location>
        <begin position="42"/>
        <end position="84"/>
    </location>
</feature>
<evidence type="ECO:0000313" key="3">
    <source>
        <dbReference type="EMBL" id="CAB4185710.1"/>
    </source>
</evidence>
<feature type="compositionally biased region" description="Pro residues" evidence="1">
    <location>
        <begin position="67"/>
        <end position="78"/>
    </location>
</feature>
<accession>A0A6J5R6H0</accession>